<name>A0ABY6GB71_9BURK</name>
<dbReference type="RefSeq" id="WP_231042336.1">
    <property type="nucleotide sequence ID" value="NZ_CP106881.1"/>
</dbReference>
<proteinExistence type="predicted"/>
<sequence length="113" mass="11985">MNTATNATVSATVDTAIADVSATDEQRAVLQRIAAQRERLAARRNARAQALALRSSHGPAMPHSGPLSERALAFARLHPMAAAVAAGAALMIGPRRLIRWAGIVLPLVAKFRR</sequence>
<protein>
    <recommendedName>
        <fullName evidence="3">DUF3618 domain-containing protein</fullName>
    </recommendedName>
</protein>
<gene>
    <name evidence="1" type="ORF">M9799_16170</name>
</gene>
<accession>A0ABY6GB71</accession>
<reference evidence="1" key="1">
    <citation type="submission" date="2022-09" db="EMBL/GenBank/DDBJ databases">
        <title>The complete genome of Acidovorax sp. 5MLIR.</title>
        <authorList>
            <person name="Liu L."/>
            <person name="Yue J."/>
            <person name="Yang F."/>
            <person name="Yuan J."/>
            <person name="Li L."/>
        </authorList>
    </citation>
    <scope>NUCLEOTIDE SEQUENCE</scope>
    <source>
        <strain evidence="1">5MLIR</strain>
    </source>
</reference>
<organism evidence="1 2">
    <name type="scientific">Comamonas endophytica</name>
    <dbReference type="NCBI Taxonomy" id="2949090"/>
    <lineage>
        <taxon>Bacteria</taxon>
        <taxon>Pseudomonadati</taxon>
        <taxon>Pseudomonadota</taxon>
        <taxon>Betaproteobacteria</taxon>
        <taxon>Burkholderiales</taxon>
        <taxon>Comamonadaceae</taxon>
        <taxon>Comamonas</taxon>
    </lineage>
</organism>
<evidence type="ECO:0000313" key="1">
    <source>
        <dbReference type="EMBL" id="UYG51565.1"/>
    </source>
</evidence>
<keyword evidence="2" id="KW-1185">Reference proteome</keyword>
<dbReference type="EMBL" id="CP106881">
    <property type="protein sequence ID" value="UYG51565.1"/>
    <property type="molecule type" value="Genomic_DNA"/>
</dbReference>
<dbReference type="Proteomes" id="UP001162800">
    <property type="component" value="Chromosome"/>
</dbReference>
<evidence type="ECO:0008006" key="3">
    <source>
        <dbReference type="Google" id="ProtNLM"/>
    </source>
</evidence>
<evidence type="ECO:0000313" key="2">
    <source>
        <dbReference type="Proteomes" id="UP001162800"/>
    </source>
</evidence>